<proteinExistence type="predicted"/>
<comment type="caution">
    <text evidence="1">The sequence shown here is derived from an EMBL/GenBank/DDBJ whole genome shotgun (WGS) entry which is preliminary data.</text>
</comment>
<protein>
    <submittedName>
        <fullName evidence="1">Uncharacterized protein</fullName>
    </submittedName>
</protein>
<reference evidence="1 2" key="1">
    <citation type="submission" date="2018-03" db="EMBL/GenBank/DDBJ databases">
        <title>Genomic Encyclopedia of Archaeal and Bacterial Type Strains, Phase II (KMG-II): from individual species to whole genera.</title>
        <authorList>
            <person name="Goeker M."/>
        </authorList>
    </citation>
    <scope>NUCLEOTIDE SEQUENCE [LARGE SCALE GENOMIC DNA]</scope>
    <source>
        <strain evidence="1 2">DSM 100673</strain>
    </source>
</reference>
<dbReference type="SUPFAM" id="SSF56112">
    <property type="entry name" value="Protein kinase-like (PK-like)"/>
    <property type="match status" value="1"/>
</dbReference>
<dbReference type="AlphaFoldDB" id="A0A2P8ESY8"/>
<evidence type="ECO:0000313" key="1">
    <source>
        <dbReference type="EMBL" id="PSL12573.1"/>
    </source>
</evidence>
<organism evidence="1 2">
    <name type="scientific">Shimia abyssi</name>
    <dbReference type="NCBI Taxonomy" id="1662395"/>
    <lineage>
        <taxon>Bacteria</taxon>
        <taxon>Pseudomonadati</taxon>
        <taxon>Pseudomonadota</taxon>
        <taxon>Alphaproteobacteria</taxon>
        <taxon>Rhodobacterales</taxon>
        <taxon>Roseobacteraceae</taxon>
    </lineage>
</organism>
<dbReference type="EMBL" id="PYGJ01000039">
    <property type="protein sequence ID" value="PSL12573.1"/>
    <property type="molecule type" value="Genomic_DNA"/>
</dbReference>
<name>A0A2P8ESY8_9RHOB</name>
<evidence type="ECO:0000313" key="2">
    <source>
        <dbReference type="Proteomes" id="UP000240418"/>
    </source>
</evidence>
<gene>
    <name evidence="1" type="ORF">CLV88_1391</name>
</gene>
<dbReference type="OrthoDB" id="5421259at2"/>
<dbReference type="Proteomes" id="UP000240418">
    <property type="component" value="Unassembled WGS sequence"/>
</dbReference>
<sequence>MEDKNNTGPDPRDFVGLHGGTIAKQLVPDLIGSHMAVSVLARSSHSTTLKFLYAGEICVVKHFPVDNPKARASYLRERDALRVHAPSGLVPNLEFFSDEAGFLAVEHIDGENVRDVIDRKSLDHMCFAIGEWLGDFAKAAPFKQVTGNWDRYLHHYRKLHNSFSVRSSSDFLRAFTYDKVVLSKNDGALSNLMVARDGKLFGIDFENSQFKPVGWDLLLSARALVRLFPSETNLCISELANGFCKATGANTEQYRTFLHVAAVGAAFEIGSGTTEKPALTALRTYNEKSDAPAQVVGHAPFLPKRLQEPAPEKVLALFQHLEGLDLGSVPLEEAQPTANEGTPPAEFEALCRGCQGNCCTLAVGQKAFIDAKTAKRAALHINEEAAVEVALNYISYLPEKHVQGSCLFHGPDGCALPRQMRSDICTKYACHAAREMLNRIDTHNPDGVLCLAGEGVDFQHAAHVQNGKISAVPLEMVTREQNHA</sequence>
<accession>A0A2P8ESY8</accession>
<dbReference type="InterPro" id="IPR011009">
    <property type="entry name" value="Kinase-like_dom_sf"/>
</dbReference>
<dbReference type="RefSeq" id="WP_106610695.1">
    <property type="nucleotide sequence ID" value="NZ_PYGJ01000039.1"/>
</dbReference>
<keyword evidence="2" id="KW-1185">Reference proteome</keyword>